<protein>
    <submittedName>
        <fullName evidence="4">BSD domain-containing protein 1-A</fullName>
    </submittedName>
</protein>
<dbReference type="InterPro" id="IPR005607">
    <property type="entry name" value="BSD_dom"/>
</dbReference>
<dbReference type="PANTHER" id="PTHR16019">
    <property type="entry name" value="SYNAPSE-ASSOCIATED PROTEIN"/>
    <property type="match status" value="1"/>
</dbReference>
<dbReference type="Pfam" id="PF24626">
    <property type="entry name" value="SH3_Tf2-1"/>
    <property type="match status" value="1"/>
</dbReference>
<sequence length="562" mass="63798">MSGETPTQWSYWLPLAEWWYNSSFHSSIQLTLYEALYGQPPPTHIPYLAGATSVTMVDRSLQAREAARKLLHSCLKKAQTRMKHYADKHHSERSFQIGDLFYLRLQPYRQQSLRKVINQKLSPKYYGSFPVIRKVGAVAYTLRLPPNSRIHPTFHVSQLKKYVGSAPTQTELPLVDDQGALPKEPVRILDRRMVKRGNSAATEVFYHNVGHAIDELGSTVLKGTVQIINQGRDVILATSNGSDSPSSESNSRSFSTQRGLNSRGYSRFDAQLRAIQGDISTYGEEPEDLEDYKKWKSGFNLEDKKGQIERLMEENGEIESIYKRVVGVSDGVDHETFWCRYFYKVYKLQVAEDMRVKLVKRAIYRDDENEELSWDVDDDDDEEVDVKNVGSNPILKKDDEIVEAKAVNLESNGDFPANKEQVEKVEKVKQKNPVEELRVESDDAEKKGNADEKSSFGNVVTEKVNSEKDDEVSKEDSVSKSVEKVASEEQDDHKKSSNDNGLSSRPSMPGEEDPGWDKIEDLSSIDDMKGTHGGNSILNRADLRKRISTAEEDEDLSWDIED</sequence>
<proteinExistence type="predicted"/>
<name>A0A1U8JJJ5_GOSHI</name>
<dbReference type="Gene3D" id="3.30.420.10">
    <property type="entry name" value="Ribonuclease H-like superfamily/Ribonuclease H"/>
    <property type="match status" value="1"/>
</dbReference>
<gene>
    <name evidence="4" type="primary">LOC107907625</name>
</gene>
<dbReference type="PaxDb" id="3635-A0A1U8JJJ5"/>
<dbReference type="GeneID" id="107907625"/>
<evidence type="ECO:0000256" key="1">
    <source>
        <dbReference type="SAM" id="MobiDB-lite"/>
    </source>
</evidence>
<dbReference type="InterPro" id="IPR056924">
    <property type="entry name" value="SH3_Tf2-1"/>
</dbReference>
<dbReference type="SUPFAM" id="SSF140383">
    <property type="entry name" value="BSD domain-like"/>
    <property type="match status" value="1"/>
</dbReference>
<evidence type="ECO:0000313" key="3">
    <source>
        <dbReference type="Proteomes" id="UP000818029"/>
    </source>
</evidence>
<organism evidence="3 4">
    <name type="scientific">Gossypium hirsutum</name>
    <name type="common">Upland cotton</name>
    <name type="synonym">Gossypium mexicanum</name>
    <dbReference type="NCBI Taxonomy" id="3635"/>
    <lineage>
        <taxon>Eukaryota</taxon>
        <taxon>Viridiplantae</taxon>
        <taxon>Streptophyta</taxon>
        <taxon>Embryophyta</taxon>
        <taxon>Tracheophyta</taxon>
        <taxon>Spermatophyta</taxon>
        <taxon>Magnoliopsida</taxon>
        <taxon>eudicotyledons</taxon>
        <taxon>Gunneridae</taxon>
        <taxon>Pentapetalae</taxon>
        <taxon>rosids</taxon>
        <taxon>malvids</taxon>
        <taxon>Malvales</taxon>
        <taxon>Malvaceae</taxon>
        <taxon>Malvoideae</taxon>
        <taxon>Gossypium</taxon>
    </lineage>
</organism>
<feature type="region of interest" description="Disordered" evidence="1">
    <location>
        <begin position="238"/>
        <end position="261"/>
    </location>
</feature>
<accession>A0A1U8JJJ5</accession>
<dbReference type="AlphaFoldDB" id="A0A1U8JJJ5"/>
<dbReference type="Gene3D" id="1.10.3970.10">
    <property type="entry name" value="BSD domain"/>
    <property type="match status" value="1"/>
</dbReference>
<dbReference type="SMART" id="SM00751">
    <property type="entry name" value="BSD"/>
    <property type="match status" value="1"/>
</dbReference>
<reference evidence="4" key="2">
    <citation type="submission" date="2025-08" db="UniProtKB">
        <authorList>
            <consortium name="RefSeq"/>
        </authorList>
    </citation>
    <scope>IDENTIFICATION</scope>
</reference>
<dbReference type="PANTHER" id="PTHR16019:SF5">
    <property type="entry name" value="BSD DOMAIN-CONTAINING PROTEIN 1"/>
    <property type="match status" value="1"/>
</dbReference>
<reference evidence="3" key="1">
    <citation type="journal article" date="2020" name="Nat. Genet.">
        <title>Genomic diversifications of five Gossypium allopolyploid species and their impact on cotton improvement.</title>
        <authorList>
            <person name="Chen Z.J."/>
            <person name="Sreedasyam A."/>
            <person name="Ando A."/>
            <person name="Song Q."/>
            <person name="De Santiago L.M."/>
            <person name="Hulse-Kemp A.M."/>
            <person name="Ding M."/>
            <person name="Ye W."/>
            <person name="Kirkbride R.C."/>
            <person name="Jenkins J."/>
            <person name="Plott C."/>
            <person name="Lovell J."/>
            <person name="Lin Y.M."/>
            <person name="Vaughn R."/>
            <person name="Liu B."/>
            <person name="Simpson S."/>
            <person name="Scheffler B.E."/>
            <person name="Wen L."/>
            <person name="Saski C.A."/>
            <person name="Grover C.E."/>
            <person name="Hu G."/>
            <person name="Conover J.L."/>
            <person name="Carlson J.W."/>
            <person name="Shu S."/>
            <person name="Boston L.B."/>
            <person name="Williams M."/>
            <person name="Peterson D.G."/>
            <person name="McGee K."/>
            <person name="Jones D.C."/>
            <person name="Wendel J.F."/>
            <person name="Stelly D.M."/>
            <person name="Grimwood J."/>
            <person name="Schmutz J."/>
        </authorList>
    </citation>
    <scope>NUCLEOTIDE SEQUENCE [LARGE SCALE GENOMIC DNA]</scope>
    <source>
        <strain evidence="3">cv. TM-1</strain>
    </source>
</reference>
<feature type="compositionally biased region" description="Basic and acidic residues" evidence="1">
    <location>
        <begin position="420"/>
        <end position="454"/>
    </location>
</feature>
<feature type="compositionally biased region" description="Basic and acidic residues" evidence="1">
    <location>
        <begin position="474"/>
        <end position="497"/>
    </location>
</feature>
<evidence type="ECO:0000313" key="4">
    <source>
        <dbReference type="RefSeq" id="XP_016690461.1"/>
    </source>
</evidence>
<feature type="compositionally biased region" description="Low complexity" evidence="1">
    <location>
        <begin position="239"/>
        <end position="255"/>
    </location>
</feature>
<dbReference type="InterPro" id="IPR051494">
    <property type="entry name" value="BSD_domain-containing"/>
</dbReference>
<dbReference type="RefSeq" id="XP_016690461.1">
    <property type="nucleotide sequence ID" value="XM_016834972.2"/>
</dbReference>
<dbReference type="InterPro" id="IPR036397">
    <property type="entry name" value="RNaseH_sf"/>
</dbReference>
<evidence type="ECO:0000259" key="2">
    <source>
        <dbReference type="PROSITE" id="PS50858"/>
    </source>
</evidence>
<feature type="domain" description="BSD" evidence="2">
    <location>
        <begin position="295"/>
        <end position="349"/>
    </location>
</feature>
<dbReference type="PROSITE" id="PS50858">
    <property type="entry name" value="BSD"/>
    <property type="match status" value="1"/>
</dbReference>
<dbReference type="Pfam" id="PF03909">
    <property type="entry name" value="BSD"/>
    <property type="match status" value="1"/>
</dbReference>
<dbReference type="KEGG" id="ghi:107907625"/>
<feature type="compositionally biased region" description="Basic and acidic residues" evidence="1">
    <location>
        <begin position="515"/>
        <end position="530"/>
    </location>
</feature>
<feature type="region of interest" description="Disordered" evidence="1">
    <location>
        <begin position="412"/>
        <end position="562"/>
    </location>
</feature>
<dbReference type="OrthoDB" id="5554229at2759"/>
<dbReference type="InterPro" id="IPR035925">
    <property type="entry name" value="BSD_dom_sf"/>
</dbReference>
<dbReference type="Proteomes" id="UP000818029">
    <property type="component" value="Chromosome D08"/>
</dbReference>
<dbReference type="GO" id="GO:0003676">
    <property type="term" value="F:nucleic acid binding"/>
    <property type="evidence" value="ECO:0007669"/>
    <property type="project" value="InterPro"/>
</dbReference>
<dbReference type="GO" id="GO:0005737">
    <property type="term" value="C:cytoplasm"/>
    <property type="evidence" value="ECO:0000318"/>
    <property type="project" value="GO_Central"/>
</dbReference>
<feature type="compositionally biased region" description="Acidic residues" evidence="1">
    <location>
        <begin position="550"/>
        <end position="562"/>
    </location>
</feature>
<keyword evidence="3" id="KW-1185">Reference proteome</keyword>